<dbReference type="STRING" id="908809.ABG79_00517"/>
<name>A0A0R3JW02_CALMK</name>
<comment type="similarity">
    <text evidence="3">Belongs to the HPF/YfiA ribosome-associated protein family. Long HPF subfamily.</text>
</comment>
<dbReference type="Gene3D" id="3.30.505.50">
    <property type="entry name" value="Sigma 54 modulation/S30EA ribosomal protein, C-terminal domain"/>
    <property type="match status" value="1"/>
</dbReference>
<dbReference type="AlphaFoldDB" id="A0A0R3JW02"/>
<dbReference type="InterPro" id="IPR032528">
    <property type="entry name" value="Ribosom_S30AE_C"/>
</dbReference>
<keyword evidence="6" id="KW-1185">Reference proteome</keyword>
<dbReference type="CDD" id="cd00552">
    <property type="entry name" value="RaiA"/>
    <property type="match status" value="1"/>
</dbReference>
<dbReference type="GO" id="GO:0043024">
    <property type="term" value="F:ribosomal small subunit binding"/>
    <property type="evidence" value="ECO:0007669"/>
    <property type="project" value="TreeGrafter"/>
</dbReference>
<sequence>MHKVIHTIHRHLSTYSHISHFDKKYLIKLSENIKIIIRKIFFPYLTLKGVDLMKFMITGKNIMLTDALKDTVEKKLGKLERYFSPEQEAHVFLSVQKNKQIIEVTIPFNGMILRGEESTGDMYSSIDNVVEKIERQIIKQKTKLQKRVHNGETLRFLDIPEYRDRDVDEEEGKIVKRKRFSVKPMDLEEAMLEMELLGHSFFVFRNADTEEVNVIYKRKDGNYGIIEPEV</sequence>
<feature type="domain" description="Sigma 54 modulation/S30EA ribosomal protein C-terminal" evidence="4">
    <location>
        <begin position="169"/>
        <end position="225"/>
    </location>
</feature>
<reference evidence="5 6" key="1">
    <citation type="submission" date="2015-09" db="EMBL/GenBank/DDBJ databases">
        <title>Draft genome sequence of a Caloramator mitchellensis, a moderate thermophile from the Great Artesian Basin of Australia.</title>
        <authorList>
            <person name="Patel B.K."/>
        </authorList>
    </citation>
    <scope>NUCLEOTIDE SEQUENCE [LARGE SCALE GENOMIC DNA]</scope>
    <source>
        <strain evidence="5 6">VF08</strain>
    </source>
</reference>
<dbReference type="SUPFAM" id="SSF69754">
    <property type="entry name" value="Ribosome binding protein Y (YfiA homologue)"/>
    <property type="match status" value="1"/>
</dbReference>
<evidence type="ECO:0000256" key="3">
    <source>
        <dbReference type="HAMAP-Rule" id="MF_00839"/>
    </source>
</evidence>
<comment type="subunit">
    <text evidence="3">Interacts with 100S ribosomes.</text>
</comment>
<dbReference type="EMBL" id="LKHP01000002">
    <property type="protein sequence ID" value="KRQ87715.1"/>
    <property type="molecule type" value="Genomic_DNA"/>
</dbReference>
<dbReference type="Gene3D" id="3.30.160.100">
    <property type="entry name" value="Ribosome hibernation promotion factor-like"/>
    <property type="match status" value="1"/>
</dbReference>
<dbReference type="GO" id="GO:0045900">
    <property type="term" value="P:negative regulation of translational elongation"/>
    <property type="evidence" value="ECO:0007669"/>
    <property type="project" value="TreeGrafter"/>
</dbReference>
<evidence type="ECO:0000313" key="6">
    <source>
        <dbReference type="Proteomes" id="UP000052015"/>
    </source>
</evidence>
<dbReference type="InterPro" id="IPR050574">
    <property type="entry name" value="HPF/YfiA_ribosome-assoc"/>
</dbReference>
<keyword evidence="1 3" id="KW-0963">Cytoplasm</keyword>
<dbReference type="GO" id="GO:0022627">
    <property type="term" value="C:cytosolic small ribosomal subunit"/>
    <property type="evidence" value="ECO:0007669"/>
    <property type="project" value="TreeGrafter"/>
</dbReference>
<dbReference type="InterPro" id="IPR038416">
    <property type="entry name" value="Ribosom_S30AE_C_sf"/>
</dbReference>
<dbReference type="PANTHER" id="PTHR33231">
    <property type="entry name" value="30S RIBOSOMAL PROTEIN"/>
    <property type="match status" value="1"/>
</dbReference>
<keyword evidence="2 3" id="KW-0810">Translation regulation</keyword>
<dbReference type="Pfam" id="PF02482">
    <property type="entry name" value="Ribosomal_S30AE"/>
    <property type="match status" value="1"/>
</dbReference>
<dbReference type="Pfam" id="PF16321">
    <property type="entry name" value="Ribosom_S30AE_C"/>
    <property type="match status" value="1"/>
</dbReference>
<dbReference type="PATRIC" id="fig|908809.3.peg.521"/>
<dbReference type="InterPro" id="IPR036567">
    <property type="entry name" value="RHF-like"/>
</dbReference>
<dbReference type="InterPro" id="IPR003489">
    <property type="entry name" value="RHF/RaiA"/>
</dbReference>
<dbReference type="FunFam" id="3.30.505.50:FF:000001">
    <property type="entry name" value="Ribosome hibernation promoting factor"/>
    <property type="match status" value="1"/>
</dbReference>
<evidence type="ECO:0000313" key="5">
    <source>
        <dbReference type="EMBL" id="KRQ87715.1"/>
    </source>
</evidence>
<dbReference type="InterPro" id="IPR034694">
    <property type="entry name" value="HPF_long/plastid"/>
</dbReference>
<proteinExistence type="inferred from homology"/>
<dbReference type="PANTHER" id="PTHR33231:SF1">
    <property type="entry name" value="30S RIBOSOMAL PROTEIN"/>
    <property type="match status" value="1"/>
</dbReference>
<comment type="caution">
    <text evidence="5">The sequence shown here is derived from an EMBL/GenBank/DDBJ whole genome shotgun (WGS) entry which is preliminary data.</text>
</comment>
<evidence type="ECO:0000256" key="1">
    <source>
        <dbReference type="ARBA" id="ARBA00022490"/>
    </source>
</evidence>
<comment type="function">
    <text evidence="3">Required for dimerization of active 70S ribosomes into 100S ribosomes in stationary phase; 100S ribosomes are translationally inactive and sometimes present during exponential growth.</text>
</comment>
<organism evidence="5 6">
    <name type="scientific">Caloramator mitchellensis</name>
    <dbReference type="NCBI Taxonomy" id="908809"/>
    <lineage>
        <taxon>Bacteria</taxon>
        <taxon>Bacillati</taxon>
        <taxon>Bacillota</taxon>
        <taxon>Clostridia</taxon>
        <taxon>Eubacteriales</taxon>
        <taxon>Clostridiaceae</taxon>
        <taxon>Caloramator</taxon>
    </lineage>
</organism>
<dbReference type="HAMAP" id="MF_00839">
    <property type="entry name" value="HPF"/>
    <property type="match status" value="1"/>
</dbReference>
<gene>
    <name evidence="5" type="primary">yvyD</name>
    <name evidence="3" type="synonym">hpf</name>
    <name evidence="5" type="ORF">ABG79_00517</name>
</gene>
<accession>A0A0R3JW02</accession>
<evidence type="ECO:0000256" key="2">
    <source>
        <dbReference type="ARBA" id="ARBA00022845"/>
    </source>
</evidence>
<comment type="subcellular location">
    <subcellularLocation>
        <location evidence="3">Cytoplasm</location>
    </subcellularLocation>
</comment>
<dbReference type="Proteomes" id="UP000052015">
    <property type="component" value="Unassembled WGS sequence"/>
</dbReference>
<dbReference type="NCBIfam" id="TIGR00741">
    <property type="entry name" value="yfiA"/>
    <property type="match status" value="1"/>
</dbReference>
<evidence type="ECO:0000259" key="4">
    <source>
        <dbReference type="Pfam" id="PF16321"/>
    </source>
</evidence>
<protein>
    <recommendedName>
        <fullName evidence="3">Ribosome hibernation promoting factor</fullName>
        <shortName evidence="3">HPF</shortName>
    </recommendedName>
</protein>